<name>A0A1H6AT39_9FLAO</name>
<dbReference type="Proteomes" id="UP000236737">
    <property type="component" value="Unassembled WGS sequence"/>
</dbReference>
<organism evidence="1 2">
    <name type="scientific">Flavobacterium urumqiense</name>
    <dbReference type="NCBI Taxonomy" id="935224"/>
    <lineage>
        <taxon>Bacteria</taxon>
        <taxon>Pseudomonadati</taxon>
        <taxon>Bacteroidota</taxon>
        <taxon>Flavobacteriia</taxon>
        <taxon>Flavobacteriales</taxon>
        <taxon>Flavobacteriaceae</taxon>
        <taxon>Flavobacterium</taxon>
    </lineage>
</organism>
<dbReference type="PANTHER" id="PTHR40743">
    <property type="entry name" value="NUCLEOTIDE-DIPHOSPHO-SUGAR TRANSFERASE CONTAINING PROTEIN"/>
    <property type="match status" value="1"/>
</dbReference>
<protein>
    <recommendedName>
        <fullName evidence="3">Glycosyl transferase family 11</fullName>
    </recommendedName>
</protein>
<evidence type="ECO:0000313" key="2">
    <source>
        <dbReference type="Proteomes" id="UP000236737"/>
    </source>
</evidence>
<dbReference type="OrthoDB" id="1432594at2"/>
<dbReference type="Gene3D" id="3.40.50.11350">
    <property type="match status" value="1"/>
</dbReference>
<proteinExistence type="predicted"/>
<sequence>MITLEPQGGLANRMRTIASGIWLMKESNQELEVIWNLNEDLNCNFDILFNQIEAVSIIDKREKDFFVHHTNHPNLNRRIKGYFKNKLLGVGYCINETDFYNLIWKNKIAIDKIAKKNKNIYIRTCQEFGYNYNEFKSFLPSQLVQKIIDGQVSKFNKNTIGIHIRRVDNINSIAESPIELFISKMEEEVDKNSNVNFFLATDDKETEQKLLNRFESKIIVYKKVLNRNLERGVIDAVVDLYCLSSTKYIYGSYWSSFSDIASRVGNIELKVLRKN</sequence>
<dbReference type="EMBL" id="FNVP01000019">
    <property type="protein sequence ID" value="SEG51195.1"/>
    <property type="molecule type" value="Genomic_DNA"/>
</dbReference>
<dbReference type="AlphaFoldDB" id="A0A1H6AT39"/>
<dbReference type="RefSeq" id="WP_104000983.1">
    <property type="nucleotide sequence ID" value="NZ_FNVP01000019.1"/>
</dbReference>
<evidence type="ECO:0008006" key="3">
    <source>
        <dbReference type="Google" id="ProtNLM"/>
    </source>
</evidence>
<gene>
    <name evidence="1" type="ORF">SAMN04488130_11924</name>
</gene>
<dbReference type="PANTHER" id="PTHR40743:SF1">
    <property type="entry name" value="POSSIBLE GLYCOSYLTRANSFERASE"/>
    <property type="match status" value="1"/>
</dbReference>
<accession>A0A1H6AT39</accession>
<evidence type="ECO:0000313" key="1">
    <source>
        <dbReference type="EMBL" id="SEG51195.1"/>
    </source>
</evidence>
<keyword evidence="2" id="KW-1185">Reference proteome</keyword>
<reference evidence="2" key="1">
    <citation type="submission" date="2016-10" db="EMBL/GenBank/DDBJ databases">
        <authorList>
            <person name="Varghese N."/>
            <person name="Submissions S."/>
        </authorList>
    </citation>
    <scope>NUCLEOTIDE SEQUENCE [LARGE SCALE GENOMIC DNA]</scope>
    <source>
        <strain evidence="2">CGMCC 1.9230</strain>
    </source>
</reference>